<proteinExistence type="predicted"/>
<organism evidence="2 3">
    <name type="scientific">Sphingoaurantiacus capsulatus</name>
    <dbReference type="NCBI Taxonomy" id="1771310"/>
    <lineage>
        <taxon>Bacteria</taxon>
        <taxon>Pseudomonadati</taxon>
        <taxon>Pseudomonadota</taxon>
        <taxon>Alphaproteobacteria</taxon>
        <taxon>Sphingomonadales</taxon>
        <taxon>Sphingosinicellaceae</taxon>
        <taxon>Sphingoaurantiacus</taxon>
    </lineage>
</organism>
<dbReference type="PANTHER" id="PTHR45947">
    <property type="entry name" value="SULFOQUINOVOSYL TRANSFERASE SQD2"/>
    <property type="match status" value="1"/>
</dbReference>
<dbReference type="EMBL" id="JBHRXV010000006">
    <property type="protein sequence ID" value="MFC3712575.1"/>
    <property type="molecule type" value="Genomic_DNA"/>
</dbReference>
<protein>
    <submittedName>
        <fullName evidence="2">Glycosyltransferase family 4 protein</fullName>
        <ecNumber evidence="2">2.4.-.-</ecNumber>
    </submittedName>
</protein>
<keyword evidence="2" id="KW-0808">Transferase</keyword>
<evidence type="ECO:0000313" key="3">
    <source>
        <dbReference type="Proteomes" id="UP001595615"/>
    </source>
</evidence>
<comment type="caution">
    <text evidence="2">The sequence shown here is derived from an EMBL/GenBank/DDBJ whole genome shotgun (WGS) entry which is preliminary data.</text>
</comment>
<dbReference type="EC" id="2.4.-.-" evidence="2"/>
<dbReference type="PANTHER" id="PTHR45947:SF3">
    <property type="entry name" value="SULFOQUINOVOSYL TRANSFERASE SQD2"/>
    <property type="match status" value="1"/>
</dbReference>
<dbReference type="SUPFAM" id="SSF53756">
    <property type="entry name" value="UDP-Glycosyltransferase/glycogen phosphorylase"/>
    <property type="match status" value="1"/>
</dbReference>
<keyword evidence="2" id="KW-0328">Glycosyltransferase</keyword>
<dbReference type="InterPro" id="IPR050194">
    <property type="entry name" value="Glycosyltransferase_grp1"/>
</dbReference>
<dbReference type="InterPro" id="IPR028098">
    <property type="entry name" value="Glyco_trans_4-like_N"/>
</dbReference>
<evidence type="ECO:0000259" key="1">
    <source>
        <dbReference type="Pfam" id="PF13439"/>
    </source>
</evidence>
<reference evidence="3" key="1">
    <citation type="journal article" date="2019" name="Int. J. Syst. Evol. Microbiol.">
        <title>The Global Catalogue of Microorganisms (GCM) 10K type strain sequencing project: providing services to taxonomists for standard genome sequencing and annotation.</title>
        <authorList>
            <consortium name="The Broad Institute Genomics Platform"/>
            <consortium name="The Broad Institute Genome Sequencing Center for Infectious Disease"/>
            <person name="Wu L."/>
            <person name="Ma J."/>
        </authorList>
    </citation>
    <scope>NUCLEOTIDE SEQUENCE [LARGE SCALE GENOMIC DNA]</scope>
    <source>
        <strain evidence="3">KCTC 42644</strain>
    </source>
</reference>
<dbReference type="GO" id="GO:0016757">
    <property type="term" value="F:glycosyltransferase activity"/>
    <property type="evidence" value="ECO:0007669"/>
    <property type="project" value="UniProtKB-KW"/>
</dbReference>
<evidence type="ECO:0000313" key="2">
    <source>
        <dbReference type="EMBL" id="MFC3712575.1"/>
    </source>
</evidence>
<dbReference type="CDD" id="cd03814">
    <property type="entry name" value="GT4-like"/>
    <property type="match status" value="1"/>
</dbReference>
<name>A0ABV7X8V2_9SPHN</name>
<keyword evidence="3" id="KW-1185">Reference proteome</keyword>
<feature type="domain" description="Glycosyltransferase subfamily 4-like N-terminal" evidence="1">
    <location>
        <begin position="14"/>
        <end position="165"/>
    </location>
</feature>
<dbReference type="Gene3D" id="3.40.50.2000">
    <property type="entry name" value="Glycogen Phosphorylase B"/>
    <property type="match status" value="2"/>
</dbReference>
<dbReference type="Pfam" id="PF13692">
    <property type="entry name" value="Glyco_trans_1_4"/>
    <property type="match status" value="1"/>
</dbReference>
<dbReference type="Proteomes" id="UP001595615">
    <property type="component" value="Unassembled WGS sequence"/>
</dbReference>
<gene>
    <name evidence="2" type="ORF">ACFOMD_08340</name>
</gene>
<dbReference type="Pfam" id="PF13439">
    <property type="entry name" value="Glyco_transf_4"/>
    <property type="match status" value="1"/>
</dbReference>
<sequence>MKIALATDAWAPQVNGVVRTLSTTVGLLRGRGHEVETITPDLFRNFPCPSYPEIRLAIGCGGAVARRLDALDADAVHIATEGPIGWAARRWCLKQGRPFTTSFHTRFPDYVSMRTGLPADWFWPVLRRFHGPATRIFVATPSLAAELAERGLPQTHAWSRGVDLDLFAPDAAPLPAMAGLPRPLQLYVGRVAVEKNIAAFLDTRAVGTKVVVGDGPARAELAARYPDAHFLGALHGRELAAAYAAADVFVFPSHTDTFGLVNIEALASGVPVAAFPTRGPIDIIGCDGLGTFGGDKRIGALDDDLDAAIALALSAEREACTAEGRRYSWDRCTDQFFSGLAPCREAAPLLLQDRPQNLAA</sequence>
<dbReference type="RefSeq" id="WP_380859743.1">
    <property type="nucleotide sequence ID" value="NZ_JBHRXV010000006.1"/>
</dbReference>
<accession>A0ABV7X8V2</accession>